<evidence type="ECO:0000313" key="2">
    <source>
        <dbReference type="Proteomes" id="UP000397656"/>
    </source>
</evidence>
<accession>A0A643FR87</accession>
<dbReference type="RefSeq" id="WP_058698128.1">
    <property type="nucleotide sequence ID" value="NZ_CP062805.1"/>
</dbReference>
<reference evidence="1 2" key="1">
    <citation type="submission" date="2020-10" db="EMBL/GenBank/DDBJ databases">
        <title>Complete genome sequence of Cupriavidus basilensis CCUG 49340T.</title>
        <authorList>
            <person name="Salva-Serra F."/>
            <person name="Donoso R.A."/>
            <person name="Cho K.H."/>
            <person name="Yoo J.A."/>
            <person name="Lee K."/>
            <person name="Yoon S.-H."/>
            <person name="Perez-Pantoja D."/>
            <person name="Moore E.R.B."/>
        </authorList>
    </citation>
    <scope>NUCLEOTIDE SEQUENCE [LARGE SCALE GENOMIC DNA]</scope>
    <source>
        <strain evidence="2">CCUG 49340</strain>
        <plasmid evidence="1 2">pRK1-1</plasmid>
    </source>
</reference>
<organism evidence="1 2">
    <name type="scientific">Cupriavidus basilensis</name>
    <dbReference type="NCBI Taxonomy" id="68895"/>
    <lineage>
        <taxon>Bacteria</taxon>
        <taxon>Pseudomonadati</taxon>
        <taxon>Pseudomonadota</taxon>
        <taxon>Betaproteobacteria</taxon>
        <taxon>Burkholderiales</taxon>
        <taxon>Burkholderiaceae</taxon>
        <taxon>Cupriavidus</taxon>
    </lineage>
</organism>
<evidence type="ECO:0000313" key="1">
    <source>
        <dbReference type="EMBL" id="QOT81630.1"/>
    </source>
</evidence>
<gene>
    <name evidence="1" type="ORF">F7R26_037070</name>
</gene>
<name>A0A643FR87_9BURK</name>
<sequence length="83" mass="9043">MDIPLDTVKVIYRRAIDPRASDGEGAAWWAAVAEEVIAVVRAEDTVAAASVIAWWHHDWHAVGDSARAAAARIRRASRALRIG</sequence>
<keyword evidence="1" id="KW-0614">Plasmid</keyword>
<dbReference type="EMBL" id="CP062805">
    <property type="protein sequence ID" value="QOT81630.1"/>
    <property type="molecule type" value="Genomic_DNA"/>
</dbReference>
<protein>
    <submittedName>
        <fullName evidence="1">Uncharacterized protein</fullName>
    </submittedName>
</protein>
<dbReference type="AlphaFoldDB" id="A0A643FR87"/>
<geneLocation type="plasmid" evidence="1 2">
    <name>pRK1-1</name>
</geneLocation>
<dbReference type="GeneID" id="98406586"/>
<dbReference type="Proteomes" id="UP000397656">
    <property type="component" value="Plasmid pRK1-1"/>
</dbReference>
<proteinExistence type="predicted"/>